<gene>
    <name evidence="1" type="ORF">A2983_02055</name>
</gene>
<name>A0A1F6N2G8_9BACT</name>
<dbReference type="EMBL" id="MFQH01000018">
    <property type="protein sequence ID" value="OGH78081.1"/>
    <property type="molecule type" value="Genomic_DNA"/>
</dbReference>
<organism evidence="1 2">
    <name type="scientific">Candidatus Magasanikbacteria bacterium RIFCSPLOWO2_01_FULL_40_15</name>
    <dbReference type="NCBI Taxonomy" id="1798686"/>
    <lineage>
        <taxon>Bacteria</taxon>
        <taxon>Candidatus Magasanikiibacteriota</taxon>
    </lineage>
</organism>
<evidence type="ECO:0008006" key="3">
    <source>
        <dbReference type="Google" id="ProtNLM"/>
    </source>
</evidence>
<dbReference type="AlphaFoldDB" id="A0A1F6N2G8"/>
<proteinExistence type="predicted"/>
<dbReference type="InterPro" id="IPR036583">
    <property type="entry name" value="23S_rRNA_IVS_sf"/>
</dbReference>
<evidence type="ECO:0000313" key="2">
    <source>
        <dbReference type="Proteomes" id="UP000177040"/>
    </source>
</evidence>
<accession>A0A1F6N2G8</accession>
<sequence>MDNLFTDILELAILAGYSAKPDKLKHLELLSGKLDCLKLFLKILWEIKALDNQKYSALSLIINEIGKMAGGWLKAIRPSFHQTD</sequence>
<dbReference type="Gene3D" id="1.20.1440.60">
    <property type="entry name" value="23S rRNA-intervening sequence"/>
    <property type="match status" value="1"/>
</dbReference>
<dbReference type="CDD" id="cd16376">
    <property type="entry name" value="Avd_like"/>
    <property type="match status" value="1"/>
</dbReference>
<dbReference type="InterPro" id="IPR055360">
    <property type="entry name" value="bAvd"/>
</dbReference>
<comment type="caution">
    <text evidence="1">The sequence shown here is derived from an EMBL/GenBank/DDBJ whole genome shotgun (WGS) entry which is preliminary data.</text>
</comment>
<dbReference type="Proteomes" id="UP000177040">
    <property type="component" value="Unassembled WGS sequence"/>
</dbReference>
<reference evidence="1 2" key="1">
    <citation type="journal article" date="2016" name="Nat. Commun.">
        <title>Thousands of microbial genomes shed light on interconnected biogeochemical processes in an aquifer system.</title>
        <authorList>
            <person name="Anantharaman K."/>
            <person name="Brown C.T."/>
            <person name="Hug L.A."/>
            <person name="Sharon I."/>
            <person name="Castelle C.J."/>
            <person name="Probst A.J."/>
            <person name="Thomas B.C."/>
            <person name="Singh A."/>
            <person name="Wilkins M.J."/>
            <person name="Karaoz U."/>
            <person name="Brodie E.L."/>
            <person name="Williams K.H."/>
            <person name="Hubbard S.S."/>
            <person name="Banfield J.F."/>
        </authorList>
    </citation>
    <scope>NUCLEOTIDE SEQUENCE [LARGE SCALE GENOMIC DNA]</scope>
</reference>
<protein>
    <recommendedName>
        <fullName evidence="3">Four helix bundle protein</fullName>
    </recommendedName>
</protein>
<evidence type="ECO:0000313" key="1">
    <source>
        <dbReference type="EMBL" id="OGH78081.1"/>
    </source>
</evidence>